<keyword evidence="2" id="KW-0268">Exocytosis</keyword>
<dbReference type="AlphaFoldDB" id="A0A3N4LRJ6"/>
<dbReference type="GO" id="GO:0005886">
    <property type="term" value="C:plasma membrane"/>
    <property type="evidence" value="ECO:0007669"/>
    <property type="project" value="TreeGrafter"/>
</dbReference>
<feature type="domain" description="Lethal giant larvae (Lgl)-like C-terminal" evidence="5">
    <location>
        <begin position="519"/>
        <end position="946"/>
    </location>
</feature>
<name>A0A3N4LRJ6_9PEZI</name>
<protein>
    <submittedName>
        <fullName evidence="6">Putative snare-dependent exocytosis protein</fullName>
    </submittedName>
</protein>
<dbReference type="OrthoDB" id="19944at2759"/>
<dbReference type="FunCoup" id="A0A3N4LRJ6">
    <property type="interactions" value="135"/>
</dbReference>
<dbReference type="InterPro" id="IPR036322">
    <property type="entry name" value="WD40_repeat_dom_sf"/>
</dbReference>
<dbReference type="GO" id="GO:0005096">
    <property type="term" value="F:GTPase activator activity"/>
    <property type="evidence" value="ECO:0007669"/>
    <property type="project" value="TreeGrafter"/>
</dbReference>
<organism evidence="6 7">
    <name type="scientific">Terfezia boudieri ATCC MYA-4762</name>
    <dbReference type="NCBI Taxonomy" id="1051890"/>
    <lineage>
        <taxon>Eukaryota</taxon>
        <taxon>Fungi</taxon>
        <taxon>Dikarya</taxon>
        <taxon>Ascomycota</taxon>
        <taxon>Pezizomycotina</taxon>
        <taxon>Pezizomycetes</taxon>
        <taxon>Pezizales</taxon>
        <taxon>Pezizaceae</taxon>
        <taxon>Terfezia</taxon>
    </lineage>
</organism>
<feature type="repeat" description="WD" evidence="3">
    <location>
        <begin position="243"/>
        <end position="272"/>
    </location>
</feature>
<evidence type="ECO:0000256" key="2">
    <source>
        <dbReference type="ARBA" id="ARBA00022483"/>
    </source>
</evidence>
<dbReference type="Pfam" id="PF08596">
    <property type="entry name" value="Lgl_C"/>
    <property type="match status" value="1"/>
</dbReference>
<feature type="region of interest" description="Disordered" evidence="4">
    <location>
        <begin position="882"/>
        <end position="916"/>
    </location>
</feature>
<gene>
    <name evidence="6" type="ORF">L211DRAFT_836200</name>
</gene>
<comment type="similarity">
    <text evidence="1">Belongs to the WD repeat L(2)GL family.</text>
</comment>
<dbReference type="PROSITE" id="PS50082">
    <property type="entry name" value="WD_REPEATS_2"/>
    <property type="match status" value="1"/>
</dbReference>
<evidence type="ECO:0000256" key="1">
    <source>
        <dbReference type="ARBA" id="ARBA00008070"/>
    </source>
</evidence>
<dbReference type="InterPro" id="IPR001680">
    <property type="entry name" value="WD40_rpt"/>
</dbReference>
<proteinExistence type="inferred from homology"/>
<dbReference type="SUPFAM" id="SSF50978">
    <property type="entry name" value="WD40 repeat-like"/>
    <property type="match status" value="2"/>
</dbReference>
<keyword evidence="7" id="KW-1185">Reference proteome</keyword>
<dbReference type="InterPro" id="IPR013905">
    <property type="entry name" value="Lgl_C_dom"/>
</dbReference>
<dbReference type="Proteomes" id="UP000267821">
    <property type="component" value="Unassembled WGS sequence"/>
</dbReference>
<dbReference type="GO" id="GO:0006887">
    <property type="term" value="P:exocytosis"/>
    <property type="evidence" value="ECO:0007669"/>
    <property type="project" value="UniProtKB-KW"/>
</dbReference>
<reference evidence="6 7" key="1">
    <citation type="journal article" date="2018" name="Nat. Ecol. Evol.">
        <title>Pezizomycetes genomes reveal the molecular basis of ectomycorrhizal truffle lifestyle.</title>
        <authorList>
            <person name="Murat C."/>
            <person name="Payen T."/>
            <person name="Noel B."/>
            <person name="Kuo A."/>
            <person name="Morin E."/>
            <person name="Chen J."/>
            <person name="Kohler A."/>
            <person name="Krizsan K."/>
            <person name="Balestrini R."/>
            <person name="Da Silva C."/>
            <person name="Montanini B."/>
            <person name="Hainaut M."/>
            <person name="Levati E."/>
            <person name="Barry K.W."/>
            <person name="Belfiori B."/>
            <person name="Cichocki N."/>
            <person name="Clum A."/>
            <person name="Dockter R.B."/>
            <person name="Fauchery L."/>
            <person name="Guy J."/>
            <person name="Iotti M."/>
            <person name="Le Tacon F."/>
            <person name="Lindquist E.A."/>
            <person name="Lipzen A."/>
            <person name="Malagnac F."/>
            <person name="Mello A."/>
            <person name="Molinier V."/>
            <person name="Miyauchi S."/>
            <person name="Poulain J."/>
            <person name="Riccioni C."/>
            <person name="Rubini A."/>
            <person name="Sitrit Y."/>
            <person name="Splivallo R."/>
            <person name="Traeger S."/>
            <person name="Wang M."/>
            <person name="Zifcakova L."/>
            <person name="Wipf D."/>
            <person name="Zambonelli A."/>
            <person name="Paolocci F."/>
            <person name="Nowrousian M."/>
            <person name="Ottonello S."/>
            <person name="Baldrian P."/>
            <person name="Spatafora J.W."/>
            <person name="Henrissat B."/>
            <person name="Nagy L.G."/>
            <person name="Aury J.M."/>
            <person name="Wincker P."/>
            <person name="Grigoriev I.V."/>
            <person name="Bonfante P."/>
            <person name="Martin F.M."/>
        </authorList>
    </citation>
    <scope>NUCLEOTIDE SEQUENCE [LARGE SCALE GENOMIC DNA]</scope>
    <source>
        <strain evidence="6 7">ATCC MYA-4762</strain>
    </source>
</reference>
<keyword evidence="3" id="KW-0853">WD repeat</keyword>
<dbReference type="Gene3D" id="2.130.10.10">
    <property type="entry name" value="YVTN repeat-like/Quinoprotein amine dehydrogenase"/>
    <property type="match status" value="2"/>
</dbReference>
<evidence type="ECO:0000313" key="7">
    <source>
        <dbReference type="Proteomes" id="UP000267821"/>
    </source>
</evidence>
<dbReference type="EMBL" id="ML121537">
    <property type="protein sequence ID" value="RPB25486.1"/>
    <property type="molecule type" value="Genomic_DNA"/>
</dbReference>
<dbReference type="PANTHER" id="PTHR10241:SF25">
    <property type="entry name" value="TOMOSYN, ISOFORM C"/>
    <property type="match status" value="1"/>
</dbReference>
<accession>A0A3N4LRJ6</accession>
<dbReference type="GO" id="GO:0006893">
    <property type="term" value="P:Golgi to plasma membrane transport"/>
    <property type="evidence" value="ECO:0007669"/>
    <property type="project" value="TreeGrafter"/>
</dbReference>
<evidence type="ECO:0000259" key="5">
    <source>
        <dbReference type="Pfam" id="PF08596"/>
    </source>
</evidence>
<dbReference type="PANTHER" id="PTHR10241">
    <property type="entry name" value="LETHAL 2 GIANT LARVAE PROTEIN"/>
    <property type="match status" value="1"/>
</dbReference>
<feature type="compositionally biased region" description="Polar residues" evidence="4">
    <location>
        <begin position="882"/>
        <end position="895"/>
    </location>
</feature>
<sequence>MDFLRAKQTGIQNDLTRSLSNPDMFLAEVVSTCGVASQISTVVFDPVQSLLAVGTYVSQDGLPGEIYIFGQKRIQVTFQLQRKASVKYIKFCDKKLVVLDSKHDLTIISLESRTIEMTYSPPGGVNAVVAETGLDWIFLGLQNGEVIAYDLDRLILSPFQIPNLWKERSTKAILCPVVSLAIHPRDIGTLLVGYLEGAVVFSIKKNEPTLFLQFELPPGAPGADTDPALIQVARKPKLSHAVWHPTGTFILTTHEDSCMVFWDTKDGRIVQTRTIQDSHVHIPGVPLGVDADPRGVIDVREPIFRVAWCSGENPENTSLVIAGGNSMGMHAKGLTLLELGNTPPYLTSSWEVLSEHFASPKRQRILPTPTNVGVVDFCLIPKTTPHYAGANDPVAVLAILESGELALLNFPDGQPLSPTYLLPVSLCLVHPQMNLFNVTMFNRQKWLGMEEKRVKPPVFLEGGSPLCKPNKRYEIRTVVQTAHRDGTVRIWDASHADELENADVIEVDMAGALQRAEGLTVKALKMSGMTGELAVGMESGEMVMLNWRKAAALTALPPVGLSMEEKGDGTGKEEEPIVDIRSRSHPRIREGMLPLFMLRDNTSEVKVVECSDVGFVAVGHADGQLRIIDLRGPAIIYDANLTLAKEHKRGSIRKSLSHEPPTTLPPVECATNLAFSVLTLDGDEYSSIALLVGTSLGRVGTFKILPAESGKGYKVEFCGVTSASLDEPVVGIIPLNTETGQLALATQYAVLGLRNGAKVPGAVVMVTKSEARIYKPPNGKGAGKTWAEQGYVCVKAGVIELESYGVALTCLMLSGVVKVYSIPALKDVTELKVSGQGGIDLAHISEAHLLPTGDIVALSSQTCLSTLTVFGAGKGQAVGGLTTPTISGSATSRNPTRVPADELYNPLTPPPPRPTISTISWLAGTQYLSSADLDLLIGGPDRPPSKSQIEAERAMVAEERAQARQSQMMEAQAAGAAAAGGSADALPGKPQGIWAGLQQGFNERTKHLGLMGENMDRLGETSKGFSDEVARLVKEQKKKALWGGVKSKFF</sequence>
<evidence type="ECO:0000256" key="4">
    <source>
        <dbReference type="SAM" id="MobiDB-lite"/>
    </source>
</evidence>
<evidence type="ECO:0000313" key="6">
    <source>
        <dbReference type="EMBL" id="RPB25486.1"/>
    </source>
</evidence>
<dbReference type="InParanoid" id="A0A3N4LRJ6"/>
<dbReference type="InterPro" id="IPR015943">
    <property type="entry name" value="WD40/YVTN_repeat-like_dom_sf"/>
</dbReference>
<dbReference type="GO" id="GO:0045159">
    <property type="term" value="F:myosin II binding"/>
    <property type="evidence" value="ECO:0007669"/>
    <property type="project" value="TreeGrafter"/>
</dbReference>
<dbReference type="STRING" id="1051890.A0A3N4LRJ6"/>
<evidence type="ECO:0000256" key="3">
    <source>
        <dbReference type="PROSITE-ProRule" id="PRU00221"/>
    </source>
</evidence>
<dbReference type="GO" id="GO:0005737">
    <property type="term" value="C:cytoplasm"/>
    <property type="evidence" value="ECO:0007669"/>
    <property type="project" value="TreeGrafter"/>
</dbReference>
<dbReference type="GO" id="GO:0019905">
    <property type="term" value="F:syntaxin binding"/>
    <property type="evidence" value="ECO:0007669"/>
    <property type="project" value="TreeGrafter"/>
</dbReference>
<dbReference type="SMART" id="SM00320">
    <property type="entry name" value="WD40"/>
    <property type="match status" value="2"/>
</dbReference>